<dbReference type="AlphaFoldDB" id="A0A938Y0U6"/>
<dbReference type="PROSITE" id="PS50883">
    <property type="entry name" value="EAL"/>
    <property type="match status" value="1"/>
</dbReference>
<dbReference type="Gene3D" id="3.30.450.20">
    <property type="entry name" value="PAS domain"/>
    <property type="match status" value="1"/>
</dbReference>
<dbReference type="InterPro" id="IPR001633">
    <property type="entry name" value="EAL_dom"/>
</dbReference>
<dbReference type="SUPFAM" id="SSF55785">
    <property type="entry name" value="PYP-like sensor domain (PAS domain)"/>
    <property type="match status" value="1"/>
</dbReference>
<dbReference type="Gene3D" id="3.20.20.450">
    <property type="entry name" value="EAL domain"/>
    <property type="match status" value="1"/>
</dbReference>
<organism evidence="5 6">
    <name type="scientific">Brevibacillus fulvus</name>
    <dbReference type="NCBI Taxonomy" id="1125967"/>
    <lineage>
        <taxon>Bacteria</taxon>
        <taxon>Bacillati</taxon>
        <taxon>Bacillota</taxon>
        <taxon>Bacilli</taxon>
        <taxon>Bacillales</taxon>
        <taxon>Paenibacillaceae</taxon>
        <taxon>Brevibacillus</taxon>
    </lineage>
</organism>
<dbReference type="SMART" id="SM00052">
    <property type="entry name" value="EAL"/>
    <property type="match status" value="1"/>
</dbReference>
<dbReference type="NCBIfam" id="TIGR00229">
    <property type="entry name" value="sensory_box"/>
    <property type="match status" value="1"/>
</dbReference>
<dbReference type="SMART" id="SM00267">
    <property type="entry name" value="GGDEF"/>
    <property type="match status" value="1"/>
</dbReference>
<dbReference type="SMART" id="SM00091">
    <property type="entry name" value="PAS"/>
    <property type="match status" value="1"/>
</dbReference>
<dbReference type="PROSITE" id="PS50112">
    <property type="entry name" value="PAS"/>
    <property type="match status" value="1"/>
</dbReference>
<accession>A0A938Y0U6</accession>
<evidence type="ECO:0000259" key="4">
    <source>
        <dbReference type="PROSITE" id="PS50887"/>
    </source>
</evidence>
<dbReference type="InterPro" id="IPR000014">
    <property type="entry name" value="PAS"/>
</dbReference>
<proteinExistence type="predicted"/>
<dbReference type="PANTHER" id="PTHR44757:SF2">
    <property type="entry name" value="BIOFILM ARCHITECTURE MAINTENANCE PROTEIN MBAA"/>
    <property type="match status" value="1"/>
</dbReference>
<dbReference type="EMBL" id="JAFBEB010000010">
    <property type="protein sequence ID" value="MBM7591281.1"/>
    <property type="molecule type" value="Genomic_DNA"/>
</dbReference>
<protein>
    <submittedName>
        <fullName evidence="5">Diguanylate cyclase (GGDEF)-like protein/PAS domain S-box-containing protein</fullName>
    </submittedName>
</protein>
<dbReference type="Gene3D" id="3.30.70.270">
    <property type="match status" value="1"/>
</dbReference>
<dbReference type="SUPFAM" id="SSF55073">
    <property type="entry name" value="Nucleotide cyclase"/>
    <property type="match status" value="1"/>
</dbReference>
<evidence type="ECO:0000313" key="5">
    <source>
        <dbReference type="EMBL" id="MBM7591281.1"/>
    </source>
</evidence>
<dbReference type="NCBIfam" id="TIGR00254">
    <property type="entry name" value="GGDEF"/>
    <property type="match status" value="1"/>
</dbReference>
<dbReference type="FunFam" id="3.20.20.450:FF:000001">
    <property type="entry name" value="Cyclic di-GMP phosphodiesterase yahA"/>
    <property type="match status" value="1"/>
</dbReference>
<feature type="domain" description="EAL" evidence="3">
    <location>
        <begin position="308"/>
        <end position="560"/>
    </location>
</feature>
<dbReference type="GO" id="GO:0006355">
    <property type="term" value="P:regulation of DNA-templated transcription"/>
    <property type="evidence" value="ECO:0007669"/>
    <property type="project" value="InterPro"/>
</dbReference>
<dbReference type="InterPro" id="IPR000700">
    <property type="entry name" value="PAS-assoc_C"/>
</dbReference>
<gene>
    <name evidence="5" type="ORF">JOD01_002908</name>
</gene>
<dbReference type="CDD" id="cd00130">
    <property type="entry name" value="PAS"/>
    <property type="match status" value="1"/>
</dbReference>
<dbReference type="CDD" id="cd01949">
    <property type="entry name" value="GGDEF"/>
    <property type="match status" value="1"/>
</dbReference>
<dbReference type="RefSeq" id="WP_204518993.1">
    <property type="nucleotide sequence ID" value="NZ_BAABIN010000012.1"/>
</dbReference>
<feature type="domain" description="GGDEF" evidence="4">
    <location>
        <begin position="166"/>
        <end position="299"/>
    </location>
</feature>
<dbReference type="CDD" id="cd01948">
    <property type="entry name" value="EAL"/>
    <property type="match status" value="1"/>
</dbReference>
<dbReference type="InterPro" id="IPR000160">
    <property type="entry name" value="GGDEF_dom"/>
</dbReference>
<feature type="domain" description="PAS" evidence="1">
    <location>
        <begin position="9"/>
        <end position="54"/>
    </location>
</feature>
<dbReference type="PROSITE" id="PS50113">
    <property type="entry name" value="PAC"/>
    <property type="match status" value="1"/>
</dbReference>
<dbReference type="Pfam" id="PF00990">
    <property type="entry name" value="GGDEF"/>
    <property type="match status" value="1"/>
</dbReference>
<evidence type="ECO:0000313" key="6">
    <source>
        <dbReference type="Proteomes" id="UP000717624"/>
    </source>
</evidence>
<reference evidence="5" key="1">
    <citation type="submission" date="2021-01" db="EMBL/GenBank/DDBJ databases">
        <title>Genomic Encyclopedia of Type Strains, Phase IV (KMG-IV): sequencing the most valuable type-strain genomes for metagenomic binning, comparative biology and taxonomic classification.</title>
        <authorList>
            <person name="Goeker M."/>
        </authorList>
    </citation>
    <scope>NUCLEOTIDE SEQUENCE</scope>
    <source>
        <strain evidence="5">DSM 25523</strain>
    </source>
</reference>
<dbReference type="InterPro" id="IPR035965">
    <property type="entry name" value="PAS-like_dom_sf"/>
</dbReference>
<name>A0A938Y0U6_9BACL</name>
<evidence type="ECO:0000259" key="2">
    <source>
        <dbReference type="PROSITE" id="PS50113"/>
    </source>
</evidence>
<evidence type="ECO:0000259" key="3">
    <source>
        <dbReference type="PROSITE" id="PS50883"/>
    </source>
</evidence>
<dbReference type="InterPro" id="IPR035919">
    <property type="entry name" value="EAL_sf"/>
</dbReference>
<dbReference type="Pfam" id="PF00563">
    <property type="entry name" value="EAL"/>
    <property type="match status" value="1"/>
</dbReference>
<feature type="domain" description="PAC" evidence="2">
    <location>
        <begin position="80"/>
        <end position="134"/>
    </location>
</feature>
<evidence type="ECO:0000259" key="1">
    <source>
        <dbReference type="PROSITE" id="PS50112"/>
    </source>
</evidence>
<dbReference type="InterPro" id="IPR029787">
    <property type="entry name" value="Nucleotide_cyclase"/>
</dbReference>
<dbReference type="InterPro" id="IPR052155">
    <property type="entry name" value="Biofilm_reg_signaling"/>
</dbReference>
<keyword evidence="6" id="KW-1185">Reference proteome</keyword>
<dbReference type="InterPro" id="IPR043128">
    <property type="entry name" value="Rev_trsase/Diguanyl_cyclase"/>
</dbReference>
<dbReference type="InterPro" id="IPR013767">
    <property type="entry name" value="PAS_fold"/>
</dbReference>
<comment type="caution">
    <text evidence="5">The sequence shown here is derived from an EMBL/GenBank/DDBJ whole genome shotgun (WGS) entry which is preliminary data.</text>
</comment>
<dbReference type="Proteomes" id="UP000717624">
    <property type="component" value="Unassembled WGS sequence"/>
</dbReference>
<dbReference type="SUPFAM" id="SSF141868">
    <property type="entry name" value="EAL domain-like"/>
    <property type="match status" value="1"/>
</dbReference>
<dbReference type="Pfam" id="PF00989">
    <property type="entry name" value="PAS"/>
    <property type="match status" value="1"/>
</dbReference>
<sequence length="560" mass="63519">MKQMSTKVRQRFAMLVYNLMSEGVLVTDRDGLIREINPAFTKVTGYTLPDVYGKKPSILKSGHHNEQFYQNMWASIHQKGSWEGEIWNRKKDGEIYIQKLKMMTLLDEEERTLGYLGIFSDITTTKKFEKRLHFQYTHDPLTELANRNSFMANLQTVLATADGQDRIPTVVMLNLAQFRQVNESFGSHFGDQLLQAVAQRLAQIIGQQGMVARMGGDEFAILLLSIKQLDEITSVIHKIVSAFEQPFSIEDQDLAVHLNIGISIYPYDGTEGESLIRNAEMAMFLTKETGGTSYRFYTSDMNDMAGKRLKLEIGLRKALERGELTVYYQPKMELATNQIKGVEALIRWQHPQRGLVSPGEFIPVAEETGLIIPIGAWVLRTACEQVVRWQKAGLPPLKLAVNLSGKQFSQENLVGMIKQILQETGLSPEWLELEITESTAMNNVAQAIEIMNELKRHGISLSIDDFGTGYSSLSYISRFPISTLKIDQSFIREMIERQDHMAIVKAIISLSKSLQLKVIAEGVEHDQQRDYLEQLDCHEIQGYLISPPVPANDLEKLLRD</sequence>
<dbReference type="PANTHER" id="PTHR44757">
    <property type="entry name" value="DIGUANYLATE CYCLASE DGCP"/>
    <property type="match status" value="1"/>
</dbReference>
<dbReference type="PROSITE" id="PS50887">
    <property type="entry name" value="GGDEF"/>
    <property type="match status" value="1"/>
</dbReference>